<dbReference type="AlphaFoldDB" id="A0A1M6SKK8"/>
<evidence type="ECO:0000313" key="1">
    <source>
        <dbReference type="EMBL" id="SHK45190.1"/>
    </source>
</evidence>
<reference evidence="2" key="1">
    <citation type="submission" date="2016-11" db="EMBL/GenBank/DDBJ databases">
        <authorList>
            <person name="Varghese N."/>
            <person name="Submissions S."/>
        </authorList>
    </citation>
    <scope>NUCLEOTIDE SEQUENCE [LARGE SCALE GENOMIC DNA]</scope>
    <source>
        <strain evidence="2">DSM 26134</strain>
    </source>
</reference>
<evidence type="ECO:0008006" key="3">
    <source>
        <dbReference type="Google" id="ProtNLM"/>
    </source>
</evidence>
<proteinExistence type="predicted"/>
<name>A0A1M6SKK8_REIAG</name>
<dbReference type="RefSeq" id="WP_139281010.1">
    <property type="nucleotide sequence ID" value="NZ_FRAA01000005.1"/>
</dbReference>
<dbReference type="STRING" id="156994.SAMN04488028_10552"/>
<sequence length="327" mass="36770">MKKLRISYLVLLLLVVTWSDMLGQGCSDAGFCTMGAMKPDQYYSEKVDVKLRSVEINAYRGKTTLSPVVYVLTADMTFSITNKLFVQAKVPYQTVTGNLGDTGGLGDISLSLTRNLLETKKGVLSATVGTKIPSNHSDIEKQNNEFLSEGQDLPMYYQTSLGSYDFIAGGAWINEKWLFATGIQIALTQNQNDFRWGQWLGYPNGQPHAEPDPYIFEYPLANNLKRGTDVMLRVERNFRFTNFNFNVGLLPIYRITKDEVYDFDIDQRVKLDGTTGLALTALLGAGYSFNVNSGVKFLYGKKITDRKVNPDGLTRNYVTSLSYVYRF</sequence>
<evidence type="ECO:0000313" key="2">
    <source>
        <dbReference type="Proteomes" id="UP000184474"/>
    </source>
</evidence>
<gene>
    <name evidence="1" type="ORF">SAMN04488028_10552</name>
</gene>
<protein>
    <recommendedName>
        <fullName evidence="3">MetA-pathway of phenol degradation</fullName>
    </recommendedName>
</protein>
<dbReference type="EMBL" id="FRAA01000005">
    <property type="protein sequence ID" value="SHK45190.1"/>
    <property type="molecule type" value="Genomic_DNA"/>
</dbReference>
<dbReference type="Proteomes" id="UP000184474">
    <property type="component" value="Unassembled WGS sequence"/>
</dbReference>
<accession>A0A1M6SKK8</accession>
<organism evidence="1 2">
    <name type="scientific">Reichenbachiella agariperforans</name>
    <dbReference type="NCBI Taxonomy" id="156994"/>
    <lineage>
        <taxon>Bacteria</taxon>
        <taxon>Pseudomonadati</taxon>
        <taxon>Bacteroidota</taxon>
        <taxon>Cytophagia</taxon>
        <taxon>Cytophagales</taxon>
        <taxon>Reichenbachiellaceae</taxon>
        <taxon>Reichenbachiella</taxon>
    </lineage>
</organism>
<keyword evidence="2" id="KW-1185">Reference proteome</keyword>